<dbReference type="PANTHER" id="PTHR30383">
    <property type="entry name" value="THIOESTERASE 1/PROTEASE 1/LYSOPHOSPHOLIPASE L1"/>
    <property type="match status" value="1"/>
</dbReference>
<sequence length="229" mass="24903">MNLLRTMLNCLRFLTLGLLLSLLSCTPSLSKKHLLVIGDSNGAGKGWVYALQETRGGGPLVNTALGGNTVGFNWRNKLEYNSLENLTSYLRKGYAQMGKIDEVLISLGTNDCKVEFADRHPEIILNAATLVTRTRAFFTERGQEVPRIVLISPPPAGQNTAVSDEFQGVSACVSQLTGQLRELATKEGLCFVDLQQNPGAKALAFSDDGIHFSSAGYELMAEAILKECY</sequence>
<dbReference type="GO" id="GO:0016788">
    <property type="term" value="F:hydrolase activity, acting on ester bonds"/>
    <property type="evidence" value="ECO:0007669"/>
    <property type="project" value="UniProtKB-ARBA"/>
</dbReference>
<evidence type="ECO:0000313" key="3">
    <source>
        <dbReference type="Proteomes" id="UP000199021"/>
    </source>
</evidence>
<dbReference type="STRING" id="478744.SAMN05444359_11184"/>
<dbReference type="AlphaFoldDB" id="A0A1H9GS23"/>
<evidence type="ECO:0000259" key="1">
    <source>
        <dbReference type="Pfam" id="PF13472"/>
    </source>
</evidence>
<dbReference type="Gene3D" id="3.40.50.1110">
    <property type="entry name" value="SGNH hydrolase"/>
    <property type="match status" value="1"/>
</dbReference>
<dbReference type="InParanoid" id="A0A1H9GS23"/>
<dbReference type="PROSITE" id="PS51257">
    <property type="entry name" value="PROKAR_LIPOPROTEIN"/>
    <property type="match status" value="1"/>
</dbReference>
<organism evidence="2 3">
    <name type="scientific">Neolewinella agarilytica</name>
    <dbReference type="NCBI Taxonomy" id="478744"/>
    <lineage>
        <taxon>Bacteria</taxon>
        <taxon>Pseudomonadati</taxon>
        <taxon>Bacteroidota</taxon>
        <taxon>Saprospiria</taxon>
        <taxon>Saprospirales</taxon>
        <taxon>Lewinellaceae</taxon>
        <taxon>Neolewinella</taxon>
    </lineage>
</organism>
<keyword evidence="3" id="KW-1185">Reference proteome</keyword>
<protein>
    <submittedName>
        <fullName evidence="2">Lysophospholipase L1</fullName>
    </submittedName>
</protein>
<dbReference type="RefSeq" id="WP_090168440.1">
    <property type="nucleotide sequence ID" value="NZ_FOFB01000011.1"/>
</dbReference>
<dbReference type="SUPFAM" id="SSF52266">
    <property type="entry name" value="SGNH hydrolase"/>
    <property type="match status" value="1"/>
</dbReference>
<dbReference type="EMBL" id="FOFB01000011">
    <property type="protein sequence ID" value="SEQ52882.1"/>
    <property type="molecule type" value="Genomic_DNA"/>
</dbReference>
<dbReference type="Pfam" id="PF13472">
    <property type="entry name" value="Lipase_GDSL_2"/>
    <property type="match status" value="1"/>
</dbReference>
<evidence type="ECO:0000313" key="2">
    <source>
        <dbReference type="EMBL" id="SEQ52882.1"/>
    </source>
</evidence>
<dbReference type="InterPro" id="IPR013830">
    <property type="entry name" value="SGNH_hydro"/>
</dbReference>
<dbReference type="Proteomes" id="UP000199021">
    <property type="component" value="Unassembled WGS sequence"/>
</dbReference>
<gene>
    <name evidence="2" type="ORF">SAMN05444359_11184</name>
</gene>
<feature type="domain" description="SGNH hydrolase-type esterase" evidence="1">
    <location>
        <begin position="39"/>
        <end position="219"/>
    </location>
</feature>
<dbReference type="InterPro" id="IPR036514">
    <property type="entry name" value="SGNH_hydro_sf"/>
</dbReference>
<dbReference type="OrthoDB" id="9794725at2"/>
<proteinExistence type="predicted"/>
<reference evidence="3" key="1">
    <citation type="submission" date="2016-10" db="EMBL/GenBank/DDBJ databases">
        <authorList>
            <person name="Varghese N."/>
            <person name="Submissions S."/>
        </authorList>
    </citation>
    <scope>NUCLEOTIDE SEQUENCE [LARGE SCALE GENOMIC DNA]</scope>
    <source>
        <strain evidence="3">DSM 24740</strain>
    </source>
</reference>
<accession>A0A1H9GS23</accession>
<dbReference type="PANTHER" id="PTHR30383:SF29">
    <property type="entry name" value="SGNH HYDROLASE-TYPE ESTERASE DOMAIN-CONTAINING PROTEIN"/>
    <property type="match status" value="1"/>
</dbReference>
<dbReference type="InterPro" id="IPR051532">
    <property type="entry name" value="Ester_Hydrolysis_Enzymes"/>
</dbReference>
<name>A0A1H9GS23_9BACT</name>